<dbReference type="KEGG" id="ypm:YP_3555"/>
<feature type="domain" description="ABC transporter" evidence="9">
    <location>
        <begin position="48"/>
        <end position="284"/>
    </location>
</feature>
<dbReference type="InterPro" id="IPR003439">
    <property type="entry name" value="ABC_transporter-like_ATP-bd"/>
</dbReference>
<dbReference type="InterPro" id="IPR027417">
    <property type="entry name" value="P-loop_NTPase"/>
</dbReference>
<evidence type="ECO:0000256" key="5">
    <source>
        <dbReference type="ARBA" id="ARBA00022741"/>
    </source>
</evidence>
<dbReference type="Pfam" id="PF00005">
    <property type="entry name" value="ABC_tran"/>
    <property type="match status" value="2"/>
</dbReference>
<keyword evidence="3 10" id="KW-0762">Sugar transport</keyword>
<evidence type="ECO:0000256" key="6">
    <source>
        <dbReference type="ARBA" id="ARBA00022840"/>
    </source>
</evidence>
<organism evidence="10 11">
    <name type="scientific">Yersinia pestis</name>
    <dbReference type="NCBI Taxonomy" id="632"/>
    <lineage>
        <taxon>Bacteria</taxon>
        <taxon>Pseudomonadati</taxon>
        <taxon>Pseudomonadota</taxon>
        <taxon>Gammaproteobacteria</taxon>
        <taxon>Enterobacterales</taxon>
        <taxon>Yersiniaceae</taxon>
        <taxon>Yersinia</taxon>
    </lineage>
</organism>
<evidence type="ECO:0000259" key="9">
    <source>
        <dbReference type="PROSITE" id="PS50893"/>
    </source>
</evidence>
<dbReference type="GO" id="GO:0005524">
    <property type="term" value="F:ATP binding"/>
    <property type="evidence" value="ECO:0007669"/>
    <property type="project" value="UniProtKB-KW"/>
</dbReference>
<dbReference type="EMBL" id="AE017042">
    <property type="protein sequence ID" value="AAS63707.1"/>
    <property type="molecule type" value="Genomic_DNA"/>
</dbReference>
<reference evidence="11" key="1">
    <citation type="journal article" date="2004" name="DNA Res.">
        <title>Complete genome sequence of Yersinia pestis strain 91001, an isolate avirulent to humans.</title>
        <authorList>
            <person name="Song Y."/>
            <person name="Tong Z."/>
            <person name="Wang J."/>
            <person name="Wang L."/>
            <person name="Guo Z."/>
            <person name="Han Y."/>
            <person name="Zhang J."/>
            <person name="Pei D."/>
            <person name="Zhou D."/>
            <person name="Qin H."/>
            <person name="Pang X."/>
            <person name="Han Y."/>
            <person name="Zhai J."/>
            <person name="Li M."/>
            <person name="Cui B."/>
            <person name="Qi Z."/>
            <person name="Jin L."/>
            <person name="Dai R."/>
            <person name="Chen F."/>
            <person name="Li S."/>
            <person name="Ye C."/>
            <person name="Du Z."/>
            <person name="Lin W."/>
            <person name="Wang J."/>
            <person name="Yu J."/>
            <person name="Yang H."/>
            <person name="Wang J."/>
            <person name="Huang P."/>
            <person name="Yang R."/>
        </authorList>
    </citation>
    <scope>NUCLEOTIDE SEQUENCE [LARGE SCALE GENOMIC DNA]</scope>
    <source>
        <strain evidence="11">91001 / Biovar Mediaevalis</strain>
    </source>
</reference>
<dbReference type="SUPFAM" id="SSF52540">
    <property type="entry name" value="P-loop containing nucleoside triphosphate hydrolases"/>
    <property type="match status" value="2"/>
</dbReference>
<feature type="domain" description="ABC transporter" evidence="9">
    <location>
        <begin position="295"/>
        <end position="535"/>
    </location>
</feature>
<dbReference type="Proteomes" id="UP000001019">
    <property type="component" value="Chromosome"/>
</dbReference>
<dbReference type="PROSITE" id="PS00211">
    <property type="entry name" value="ABC_TRANSPORTER_1"/>
    <property type="match status" value="1"/>
</dbReference>
<evidence type="ECO:0000313" key="11">
    <source>
        <dbReference type="Proteomes" id="UP000001019"/>
    </source>
</evidence>
<sequence length="535" mass="58920">MFERCNVIVAGVWTFFIPHSSVHLFLVRSYEAFMIRNEILAKKPDYLLEATGLKKSFGDVIALNNAEFCLKRGSIHALCGGNGAGKSTFLGLLMGFIQPDDGAFFINGQYCEFDSPGQALAAGITIVQQELSGVQDLSVAENIYLGSEPRRFGIVDFRALNRQADVLLHELGFAISPKAKMRSLSVAEQQRVEIAKALSHTHADIIIMDEPTSALGEEDAQKLFQTIKKLASLGKGVIYVSHRLSEIFQIADSYTVFRDGCYICEGETSHITREQLIEHIIGGEIDGEFSKYNTPTNVPLFKASGICWKSKVNDVSLTLHCGEILGIYGLVGSGRSEFLNLLFGLERADHGSIHIGDEILLKHTPEKAINAGIAYVTEDRQETGLVLNHSVSENINISSLNVISRMSIINENDIQRRADHTIRIFNIKTPSRQQRVANLSGGNQQKVVLGRWALLDPKVLLLDEPTRGIDIGAKKEIYRFMSDFALKGKGIVMVSSELSEIIGMSDRILVFKKGKIVGEITGTEATQAKLMSMAV</sequence>
<dbReference type="GO" id="GO:0016887">
    <property type="term" value="F:ATP hydrolysis activity"/>
    <property type="evidence" value="ECO:0007669"/>
    <property type="project" value="InterPro"/>
</dbReference>
<dbReference type="CDD" id="cd03215">
    <property type="entry name" value="ABC_Carb_Monos_II"/>
    <property type="match status" value="1"/>
</dbReference>
<dbReference type="AlphaFoldDB" id="A0A0H2W7K5"/>
<keyword evidence="4" id="KW-0677">Repeat</keyword>
<evidence type="ECO:0000256" key="1">
    <source>
        <dbReference type="ARBA" id="ARBA00022448"/>
    </source>
</evidence>
<dbReference type="InterPro" id="IPR003593">
    <property type="entry name" value="AAA+_ATPase"/>
</dbReference>
<evidence type="ECO:0000256" key="4">
    <source>
        <dbReference type="ARBA" id="ARBA00022737"/>
    </source>
</evidence>
<proteinExistence type="predicted"/>
<evidence type="ECO:0000313" key="10">
    <source>
        <dbReference type="EMBL" id="AAS63707.1"/>
    </source>
</evidence>
<accession>A0A0H2W7K5</accession>
<dbReference type="HOGENOM" id="CLU_000604_92_3_6"/>
<keyword evidence="8" id="KW-0472">Membrane</keyword>
<keyword evidence="7" id="KW-1278">Translocase</keyword>
<dbReference type="EnsemblBacteria" id="AAS63707">
    <property type="protein sequence ID" value="AAS63707"/>
    <property type="gene ID" value="YP_3555"/>
</dbReference>
<name>A0A0H2W7K5_YERPE</name>
<evidence type="ECO:0000256" key="7">
    <source>
        <dbReference type="ARBA" id="ARBA00022967"/>
    </source>
</evidence>
<dbReference type="CDD" id="cd03216">
    <property type="entry name" value="ABC_Carb_Monos_I"/>
    <property type="match status" value="1"/>
</dbReference>
<dbReference type="InterPro" id="IPR017871">
    <property type="entry name" value="ABC_transporter-like_CS"/>
</dbReference>
<protein>
    <submittedName>
        <fullName evidence="10">Sugar transport ATP-binding protein</fullName>
    </submittedName>
</protein>
<dbReference type="InterPro" id="IPR050107">
    <property type="entry name" value="ABC_carbohydrate_import_ATPase"/>
</dbReference>
<keyword evidence="2" id="KW-1003">Cell membrane</keyword>
<keyword evidence="6 10" id="KW-0067">ATP-binding</keyword>
<dbReference type="SMART" id="SM00382">
    <property type="entry name" value="AAA"/>
    <property type="match status" value="2"/>
</dbReference>
<dbReference type="PROSITE" id="PS50893">
    <property type="entry name" value="ABC_TRANSPORTER_2"/>
    <property type="match status" value="2"/>
</dbReference>
<keyword evidence="1" id="KW-0813">Transport</keyword>
<gene>
    <name evidence="10" type="primary">rbsA4</name>
    <name evidence="10" type="ordered locus">YP_3555</name>
</gene>
<dbReference type="Gene3D" id="3.40.50.300">
    <property type="entry name" value="P-loop containing nucleotide triphosphate hydrolases"/>
    <property type="match status" value="2"/>
</dbReference>
<evidence type="ECO:0000256" key="8">
    <source>
        <dbReference type="ARBA" id="ARBA00023136"/>
    </source>
</evidence>
<evidence type="ECO:0000256" key="2">
    <source>
        <dbReference type="ARBA" id="ARBA00022475"/>
    </source>
</evidence>
<dbReference type="PANTHER" id="PTHR43790:SF3">
    <property type="entry name" value="D-ALLOSE IMPORT ATP-BINDING PROTEIN ALSA-RELATED"/>
    <property type="match status" value="1"/>
</dbReference>
<evidence type="ECO:0000256" key="3">
    <source>
        <dbReference type="ARBA" id="ARBA00022597"/>
    </source>
</evidence>
<dbReference type="PANTHER" id="PTHR43790">
    <property type="entry name" value="CARBOHYDRATE TRANSPORT ATP-BINDING PROTEIN MG119-RELATED"/>
    <property type="match status" value="1"/>
</dbReference>
<keyword evidence="5" id="KW-0547">Nucleotide-binding</keyword>